<feature type="region of interest" description="Disordered" evidence="1">
    <location>
        <begin position="149"/>
        <end position="175"/>
    </location>
</feature>
<dbReference type="RefSeq" id="YP_009199293.1">
    <property type="nucleotide sequence ID" value="NC_028807.1"/>
</dbReference>
<evidence type="ECO:0000313" key="2">
    <source>
        <dbReference type="EMBL" id="AKY02194.1"/>
    </source>
</evidence>
<reference evidence="2 3" key="1">
    <citation type="submission" date="2015-06" db="EMBL/GenBank/DDBJ databases">
        <title>Complete genomic sequence analysis of Two virulent actinophages of Streptomyces flavovirens.</title>
        <authorList>
            <person name="Sharaf A."/>
            <person name="Marie E."/>
            <person name="ElBaz R."/>
            <person name="Elmaghraby I."/>
            <person name="Mercati F."/>
        </authorList>
    </citation>
    <scope>NUCLEOTIDE SEQUENCE [LARGE SCALE GENOMIC DNA]</scope>
</reference>
<dbReference type="GeneID" id="26626377"/>
<feature type="compositionally biased region" description="Basic and acidic residues" evidence="1">
    <location>
        <begin position="157"/>
        <end position="175"/>
    </location>
</feature>
<protein>
    <submittedName>
        <fullName evidence="2">Uncharacterized protein</fullName>
    </submittedName>
</protein>
<evidence type="ECO:0000313" key="3">
    <source>
        <dbReference type="Proteomes" id="UP000201570"/>
    </source>
</evidence>
<dbReference type="KEGG" id="vg:26626377"/>
<dbReference type="Proteomes" id="UP000201570">
    <property type="component" value="Segment"/>
</dbReference>
<name>A0A0K1Y5C2_9CAUD</name>
<proteinExistence type="predicted"/>
<keyword evidence="3" id="KW-1185">Reference proteome</keyword>
<evidence type="ECO:0000256" key="1">
    <source>
        <dbReference type="SAM" id="MobiDB-lite"/>
    </source>
</evidence>
<gene>
    <name evidence="2" type="ORF">SF1_450</name>
</gene>
<sequence length="175" mass="17777">MERVAVGACLPVLAVAAVGAVLAVLPILPCLAGRTGGTRRAGPACRAVGTVRACGPVVAVGAVAPVDSVAPVLAVLAGWSLRAAAAFLAGGARHGLDAIRQILDRPRGVRRRWGAALGLDLLAQHPHVGREGGHCVAAPSSLGAEPVGPACFGVDPQPHEQYRTGQDEQHRGEHE</sequence>
<dbReference type="EMBL" id="KT221033">
    <property type="protein sequence ID" value="AKY02194.1"/>
    <property type="molecule type" value="Genomic_DNA"/>
</dbReference>
<accession>A0A0K1Y5C2</accession>
<organism evidence="2 3">
    <name type="scientific">Streptomyces phage SF1</name>
    <dbReference type="NCBI Taxonomy" id="1690817"/>
    <lineage>
        <taxon>Viruses</taxon>
        <taxon>Duplodnaviria</taxon>
        <taxon>Heunggongvirae</taxon>
        <taxon>Uroviricota</taxon>
        <taxon>Caudoviricetes</taxon>
        <taxon>Sfunavirus</taxon>
        <taxon>Sfunavirus SF1</taxon>
    </lineage>
</organism>